<dbReference type="GO" id="GO:0009055">
    <property type="term" value="F:electron transfer activity"/>
    <property type="evidence" value="ECO:0007669"/>
    <property type="project" value="InterPro"/>
</dbReference>
<dbReference type="PROSITE" id="PS51257">
    <property type="entry name" value="PROKAR_LIPOPROTEIN"/>
    <property type="match status" value="1"/>
</dbReference>
<accession>A0A6I4TBA2</accession>
<dbReference type="InterPro" id="IPR009056">
    <property type="entry name" value="Cyt_c-like_dom"/>
</dbReference>
<keyword evidence="7" id="KW-1185">Reference proteome</keyword>
<dbReference type="PROSITE" id="PS51007">
    <property type="entry name" value="CYTC"/>
    <property type="match status" value="1"/>
</dbReference>
<evidence type="ECO:0000259" key="5">
    <source>
        <dbReference type="PROSITE" id="PS51007"/>
    </source>
</evidence>
<keyword evidence="2 4" id="KW-0479">Metal-binding</keyword>
<gene>
    <name evidence="6" type="ORF">GRI40_06090</name>
</gene>
<keyword evidence="3 4" id="KW-0408">Iron</keyword>
<evidence type="ECO:0000313" key="7">
    <source>
        <dbReference type="Proteomes" id="UP000439522"/>
    </source>
</evidence>
<sequence>MKTIAAFCVSGLLAGCQIASPEASVAGGLPVGSLKQNSPEWRGQKLAVNRCSDCHSVGYAETSPLPAAPSFSAIANTPDLSRVTLTAWMKNHRNYPEEMYFEIPAEHIDDLTAYILTLRRAD</sequence>
<dbReference type="Proteomes" id="UP000439522">
    <property type="component" value="Unassembled WGS sequence"/>
</dbReference>
<evidence type="ECO:0000256" key="3">
    <source>
        <dbReference type="ARBA" id="ARBA00023004"/>
    </source>
</evidence>
<organism evidence="6 7">
    <name type="scientific">Tsuneonella aeria</name>
    <dbReference type="NCBI Taxonomy" id="1837929"/>
    <lineage>
        <taxon>Bacteria</taxon>
        <taxon>Pseudomonadati</taxon>
        <taxon>Pseudomonadota</taxon>
        <taxon>Alphaproteobacteria</taxon>
        <taxon>Sphingomonadales</taxon>
        <taxon>Erythrobacteraceae</taxon>
        <taxon>Tsuneonella</taxon>
    </lineage>
</organism>
<feature type="domain" description="Cytochrome c" evidence="5">
    <location>
        <begin position="38"/>
        <end position="119"/>
    </location>
</feature>
<dbReference type="OrthoDB" id="7596428at2"/>
<dbReference type="GO" id="GO:0046872">
    <property type="term" value="F:metal ion binding"/>
    <property type="evidence" value="ECO:0007669"/>
    <property type="project" value="UniProtKB-KW"/>
</dbReference>
<dbReference type="RefSeq" id="WP_160610514.1">
    <property type="nucleotide sequence ID" value="NZ_WTZA01000001.1"/>
</dbReference>
<dbReference type="SUPFAM" id="SSF46626">
    <property type="entry name" value="Cytochrome c"/>
    <property type="match status" value="1"/>
</dbReference>
<dbReference type="EMBL" id="WTZA01000001">
    <property type="protein sequence ID" value="MXO74789.1"/>
    <property type="molecule type" value="Genomic_DNA"/>
</dbReference>
<evidence type="ECO:0000256" key="2">
    <source>
        <dbReference type="ARBA" id="ARBA00022723"/>
    </source>
</evidence>
<protein>
    <recommendedName>
        <fullName evidence="5">Cytochrome c domain-containing protein</fullName>
    </recommendedName>
</protein>
<dbReference type="InterPro" id="IPR036909">
    <property type="entry name" value="Cyt_c-like_dom_sf"/>
</dbReference>
<name>A0A6I4TBA2_9SPHN</name>
<comment type="caution">
    <text evidence="6">The sequence shown here is derived from an EMBL/GenBank/DDBJ whole genome shotgun (WGS) entry which is preliminary data.</text>
</comment>
<evidence type="ECO:0000256" key="4">
    <source>
        <dbReference type="PROSITE-ProRule" id="PRU00433"/>
    </source>
</evidence>
<keyword evidence="1 4" id="KW-0349">Heme</keyword>
<evidence type="ECO:0000256" key="1">
    <source>
        <dbReference type="ARBA" id="ARBA00022617"/>
    </source>
</evidence>
<proteinExistence type="predicted"/>
<evidence type="ECO:0000313" key="6">
    <source>
        <dbReference type="EMBL" id="MXO74789.1"/>
    </source>
</evidence>
<dbReference type="GO" id="GO:0020037">
    <property type="term" value="F:heme binding"/>
    <property type="evidence" value="ECO:0007669"/>
    <property type="project" value="InterPro"/>
</dbReference>
<dbReference type="AlphaFoldDB" id="A0A6I4TBA2"/>
<dbReference type="Gene3D" id="1.10.760.10">
    <property type="entry name" value="Cytochrome c-like domain"/>
    <property type="match status" value="1"/>
</dbReference>
<reference evidence="6 7" key="1">
    <citation type="submission" date="2019-12" db="EMBL/GenBank/DDBJ databases">
        <title>Genomic-based taxomic classification of the family Erythrobacteraceae.</title>
        <authorList>
            <person name="Xu L."/>
        </authorList>
    </citation>
    <scope>NUCLEOTIDE SEQUENCE [LARGE SCALE GENOMIC DNA]</scope>
    <source>
        <strain evidence="6 7">100921-2</strain>
    </source>
</reference>
<dbReference type="Pfam" id="PF00034">
    <property type="entry name" value="Cytochrom_C"/>
    <property type="match status" value="1"/>
</dbReference>